<dbReference type="InterPro" id="IPR002083">
    <property type="entry name" value="MATH/TRAF_dom"/>
</dbReference>
<reference evidence="4" key="2">
    <citation type="submission" date="2015-08" db="UniProtKB">
        <authorList>
            <consortium name="WormBaseParasite"/>
        </authorList>
    </citation>
    <scope>IDENTIFICATION</scope>
</reference>
<dbReference type="InterPro" id="IPR000210">
    <property type="entry name" value="BTB/POZ_dom"/>
</dbReference>
<proteinExistence type="predicted"/>
<protein>
    <submittedName>
        <fullName evidence="4">Speckle-type POZ protein (inferred by orthology to a human protein)</fullName>
    </submittedName>
</protein>
<dbReference type="InterPro" id="IPR008974">
    <property type="entry name" value="TRAF-like"/>
</dbReference>
<dbReference type="InterPro" id="IPR011333">
    <property type="entry name" value="SKP1/BTB/POZ_sf"/>
</dbReference>
<dbReference type="Gene3D" id="2.60.210.10">
    <property type="entry name" value="Apoptosis, Tumor Necrosis Factor Receptor Associated Protein 2, Chain A"/>
    <property type="match status" value="1"/>
</dbReference>
<dbReference type="STRING" id="75913.A0A0K0F324"/>
<evidence type="ECO:0000313" key="3">
    <source>
        <dbReference type="Proteomes" id="UP000035680"/>
    </source>
</evidence>
<feature type="domain" description="BTB" evidence="1">
    <location>
        <begin position="189"/>
        <end position="256"/>
    </location>
</feature>
<dbReference type="Proteomes" id="UP000035680">
    <property type="component" value="Unassembled WGS sequence"/>
</dbReference>
<dbReference type="SUPFAM" id="SSF49599">
    <property type="entry name" value="TRAF domain-like"/>
    <property type="match status" value="1"/>
</dbReference>
<organism evidence="3 4">
    <name type="scientific">Strongyloides venezuelensis</name>
    <name type="common">Threadworm</name>
    <dbReference type="NCBI Taxonomy" id="75913"/>
    <lineage>
        <taxon>Eukaryota</taxon>
        <taxon>Metazoa</taxon>
        <taxon>Ecdysozoa</taxon>
        <taxon>Nematoda</taxon>
        <taxon>Chromadorea</taxon>
        <taxon>Rhabditida</taxon>
        <taxon>Tylenchina</taxon>
        <taxon>Panagrolaimomorpha</taxon>
        <taxon>Strongyloidoidea</taxon>
        <taxon>Strongyloididae</taxon>
        <taxon>Strongyloides</taxon>
    </lineage>
</organism>
<dbReference type="Pfam" id="PF00651">
    <property type="entry name" value="BTB"/>
    <property type="match status" value="1"/>
</dbReference>
<dbReference type="Gene3D" id="3.30.710.10">
    <property type="entry name" value="Potassium Channel Kv1.1, Chain A"/>
    <property type="match status" value="1"/>
</dbReference>
<sequence length="349" mass="40175">MASIESSSKTNDKLTSGKLIEKAGLIWPIDKFSVCREKTGDSRKSVIFHSKTDDKVKWYLEMYPNGSEDIDKDYISLYLHINVIDNIDVTTMWNLYVLNQEGEKEYVSFFNTRFNKTSERHGDPKFLKRDFVINGKTILVNDTLVLGCSIFYFCNDENTVNKSTINSVNEPLSMLFCDLNNLFVSPKFSDCIIKVGDSEIDVHRCILASRSEAFDLILKEKENECASNIIEIYDFSLEVVKEMIKYLYTGELPNTDEMACEMLAIGDKYKLEELKLAAEESLIRSLNKKNVCDYIVKSEDHSAENLKEWCLRFIGLNPNILAKSEEWKKVIIEHPALADKFFVLFTNVK</sequence>
<evidence type="ECO:0000259" key="2">
    <source>
        <dbReference type="PROSITE" id="PS50144"/>
    </source>
</evidence>
<accession>A0A0K0F324</accession>
<dbReference type="PROSITE" id="PS50144">
    <property type="entry name" value="MATH"/>
    <property type="match status" value="1"/>
</dbReference>
<dbReference type="PROSITE" id="PS50097">
    <property type="entry name" value="BTB"/>
    <property type="match status" value="1"/>
</dbReference>
<dbReference type="SMART" id="SM00225">
    <property type="entry name" value="BTB"/>
    <property type="match status" value="1"/>
</dbReference>
<dbReference type="GO" id="GO:0030163">
    <property type="term" value="P:protein catabolic process"/>
    <property type="evidence" value="ECO:0007669"/>
    <property type="project" value="UniProtKB-ARBA"/>
</dbReference>
<dbReference type="SUPFAM" id="SSF54695">
    <property type="entry name" value="POZ domain"/>
    <property type="match status" value="1"/>
</dbReference>
<dbReference type="Pfam" id="PF22486">
    <property type="entry name" value="MATH_2"/>
    <property type="match status" value="1"/>
</dbReference>
<evidence type="ECO:0000259" key="1">
    <source>
        <dbReference type="PROSITE" id="PS50097"/>
    </source>
</evidence>
<evidence type="ECO:0000313" key="4">
    <source>
        <dbReference type="WBParaSite" id="SVE_0320600.1"/>
    </source>
</evidence>
<keyword evidence="3" id="KW-1185">Reference proteome</keyword>
<dbReference type="AlphaFoldDB" id="A0A0K0F324"/>
<reference evidence="3" key="1">
    <citation type="submission" date="2014-07" db="EMBL/GenBank/DDBJ databases">
        <authorList>
            <person name="Martin A.A"/>
            <person name="De Silva N."/>
        </authorList>
    </citation>
    <scope>NUCLEOTIDE SEQUENCE</scope>
</reference>
<feature type="domain" description="MATH" evidence="2">
    <location>
        <begin position="22"/>
        <end position="150"/>
    </location>
</feature>
<name>A0A0K0F324_STRVS</name>
<dbReference type="PANTHER" id="PTHR24413">
    <property type="entry name" value="SPECKLE-TYPE POZ PROTEIN"/>
    <property type="match status" value="1"/>
</dbReference>
<dbReference type="WBParaSite" id="SVE_0320600.1">
    <property type="protein sequence ID" value="SVE_0320600.1"/>
    <property type="gene ID" value="SVE_0320600"/>
</dbReference>